<proteinExistence type="inferred from homology"/>
<gene>
    <name evidence="4" type="ORF">HPP92_013252</name>
</gene>
<dbReference type="InterPro" id="IPR000073">
    <property type="entry name" value="AB_hydrolase_1"/>
</dbReference>
<dbReference type="PANTHER" id="PTHR43329">
    <property type="entry name" value="EPOXIDE HYDROLASE"/>
    <property type="match status" value="1"/>
</dbReference>
<dbReference type="SUPFAM" id="SSF53474">
    <property type="entry name" value="alpha/beta-Hydrolases"/>
    <property type="match status" value="1"/>
</dbReference>
<sequence>MKGQGPLVLFFHGFPELWYSWRRQILSLAARGYFAVPPDLRGYGVTDGPPDLSAYTIFHLFGDLVALIESLGQEKVFVVGLASEAVLQWNLCLLRPDRVTALVNWSVAFAPHNPFRRSVDSCICKFQRRFYCGMWEIIVMSVEGSHWEEKVLDKADFLTEGEDVSYHRMKVLLAQCNGTILN</sequence>
<dbReference type="InterPro" id="IPR029058">
    <property type="entry name" value="AB_hydrolase_fold"/>
</dbReference>
<dbReference type="GO" id="GO:0016787">
    <property type="term" value="F:hydrolase activity"/>
    <property type="evidence" value="ECO:0007669"/>
    <property type="project" value="UniProtKB-KW"/>
</dbReference>
<dbReference type="EMBL" id="JADCNM010000006">
    <property type="protein sequence ID" value="KAG0478533.1"/>
    <property type="molecule type" value="Genomic_DNA"/>
</dbReference>
<organism evidence="4 5">
    <name type="scientific">Vanilla planifolia</name>
    <name type="common">Vanilla</name>
    <dbReference type="NCBI Taxonomy" id="51239"/>
    <lineage>
        <taxon>Eukaryota</taxon>
        <taxon>Viridiplantae</taxon>
        <taxon>Streptophyta</taxon>
        <taxon>Embryophyta</taxon>
        <taxon>Tracheophyta</taxon>
        <taxon>Spermatophyta</taxon>
        <taxon>Magnoliopsida</taxon>
        <taxon>Liliopsida</taxon>
        <taxon>Asparagales</taxon>
        <taxon>Orchidaceae</taxon>
        <taxon>Vanilloideae</taxon>
        <taxon>Vanilleae</taxon>
        <taxon>Vanilla</taxon>
    </lineage>
</organism>
<dbReference type="AlphaFoldDB" id="A0A835R223"/>
<dbReference type="InterPro" id="IPR000639">
    <property type="entry name" value="Epox_hydrolase-like"/>
</dbReference>
<dbReference type="Proteomes" id="UP000639772">
    <property type="component" value="Chromosome 6"/>
</dbReference>
<name>A0A835R223_VANPL</name>
<evidence type="ECO:0000256" key="2">
    <source>
        <dbReference type="ARBA" id="ARBA00038334"/>
    </source>
</evidence>
<dbReference type="PRINTS" id="PR00412">
    <property type="entry name" value="EPOXHYDRLASE"/>
</dbReference>
<dbReference type="Pfam" id="PF00561">
    <property type="entry name" value="Abhydrolase_1"/>
    <property type="match status" value="1"/>
</dbReference>
<reference evidence="4 5" key="1">
    <citation type="journal article" date="2020" name="Nat. Food">
        <title>A phased Vanilla planifolia genome enables genetic improvement of flavour and production.</title>
        <authorList>
            <person name="Hasing T."/>
            <person name="Tang H."/>
            <person name="Brym M."/>
            <person name="Khazi F."/>
            <person name="Huang T."/>
            <person name="Chambers A.H."/>
        </authorList>
    </citation>
    <scope>NUCLEOTIDE SEQUENCE [LARGE SCALE GENOMIC DNA]</scope>
    <source>
        <tissue evidence="4">Leaf</tissue>
    </source>
</reference>
<protein>
    <recommendedName>
        <fullName evidence="3">AB hydrolase-1 domain-containing protein</fullName>
    </recommendedName>
</protein>
<evidence type="ECO:0000313" key="5">
    <source>
        <dbReference type="Proteomes" id="UP000639772"/>
    </source>
</evidence>
<evidence type="ECO:0000313" key="4">
    <source>
        <dbReference type="EMBL" id="KAG0478533.1"/>
    </source>
</evidence>
<feature type="domain" description="AB hydrolase-1" evidence="3">
    <location>
        <begin position="6"/>
        <end position="109"/>
    </location>
</feature>
<keyword evidence="1" id="KW-0378">Hydrolase</keyword>
<evidence type="ECO:0000259" key="3">
    <source>
        <dbReference type="Pfam" id="PF00561"/>
    </source>
</evidence>
<accession>A0A835R223</accession>
<dbReference type="Gene3D" id="3.40.50.1820">
    <property type="entry name" value="alpha/beta hydrolase"/>
    <property type="match status" value="1"/>
</dbReference>
<comment type="similarity">
    <text evidence="2">Belongs to the AB hydrolase superfamily. Epoxide hydrolase family.</text>
</comment>
<comment type="caution">
    <text evidence="4">The sequence shown here is derived from an EMBL/GenBank/DDBJ whole genome shotgun (WGS) entry which is preliminary data.</text>
</comment>
<evidence type="ECO:0000256" key="1">
    <source>
        <dbReference type="ARBA" id="ARBA00022801"/>
    </source>
</evidence>
<dbReference type="OrthoDB" id="7130006at2759"/>